<evidence type="ECO:0000259" key="1">
    <source>
        <dbReference type="Pfam" id="PF06605"/>
    </source>
</evidence>
<dbReference type="Pfam" id="PF06605">
    <property type="entry name" value="Prophage_tail"/>
    <property type="match status" value="1"/>
</dbReference>
<organism evidence="3 4">
    <name type="scientific">Furfurilactobacillus milii</name>
    <dbReference type="NCBI Taxonomy" id="2888272"/>
    <lineage>
        <taxon>Bacteria</taxon>
        <taxon>Bacillati</taxon>
        <taxon>Bacillota</taxon>
        <taxon>Bacilli</taxon>
        <taxon>Lactobacillales</taxon>
        <taxon>Lactobacillaceae</taxon>
        <taxon>Furfurilactobacillus</taxon>
    </lineage>
</organism>
<dbReference type="EMBL" id="JANDJP010000025">
    <property type="protein sequence ID" value="MDF9914973.1"/>
    <property type="molecule type" value="Genomic_DNA"/>
</dbReference>
<keyword evidence="4" id="KW-1185">Reference proteome</keyword>
<sequence length="366" mass="40362">MLYLRDVFGHEAPVKPTAASLTETVNQVTKVDLSFFDNSNNSTAAAMLQPRTILVNSETGEQYRIQTVSGTNVGNHRSCKATFLGVLHDWNDHHIDGVLTGTQSLDACMHLITANTGVTYTIHDSFSNYAFSENFGNGKGFDLFLNTLMSDFGFEWTSNNSHIDIYKEVGKRGAFVWLDKLDLSSMSDQSDYTQIATHIKGTGKMDDNQKPLAETEYTSPNATQWGVIDADPVSDERFTDNNSLLDYLKSKIQDHPKIQRTANLNEFEQSSPRGKLNDGTVGNYGYIRDRNGIDVETRISEKVTDWINTVSTAITFGNIDESFTQITAGLQVAHDNSGKEIEALKNSVGSGIGQVDNFIQVGDADA</sequence>
<reference evidence="3" key="1">
    <citation type="submission" date="2022-06" db="EMBL/GenBank/DDBJ databases">
        <title>Antifungal cultures and metabolites of lactic acid bacteria for use in dairy fermentations.</title>
        <authorList>
            <person name="Zhao Z."/>
            <person name="Gaenzle M."/>
        </authorList>
    </citation>
    <scope>NUCLEOTIDE SEQUENCE</scope>
    <source>
        <strain evidence="3">FUA3126</strain>
    </source>
</reference>
<dbReference type="Pfam" id="PF18994">
    <property type="entry name" value="Prophage_tailD1"/>
    <property type="match status" value="1"/>
</dbReference>
<gene>
    <name evidence="3" type="ORF">NNA32_12075</name>
</gene>
<comment type="caution">
    <text evidence="3">The sequence shown here is derived from an EMBL/GenBank/DDBJ whole genome shotgun (WGS) entry which is preliminary data.</text>
</comment>
<dbReference type="RefSeq" id="WP_178943135.1">
    <property type="nucleotide sequence ID" value="NZ_JAIWJG010000018.1"/>
</dbReference>
<proteinExistence type="predicted"/>
<name>A0ABT6DCV6_9LACO</name>
<dbReference type="Gene3D" id="3.55.50.40">
    <property type="match status" value="1"/>
</dbReference>
<feature type="domain" description="Tail spike" evidence="1">
    <location>
        <begin position="91"/>
        <end position="329"/>
    </location>
</feature>
<evidence type="ECO:0000313" key="3">
    <source>
        <dbReference type="EMBL" id="MDF9914973.1"/>
    </source>
</evidence>
<dbReference type="InterPro" id="IPR044051">
    <property type="entry name" value="Prophage_tail_N"/>
</dbReference>
<evidence type="ECO:0000313" key="4">
    <source>
        <dbReference type="Proteomes" id="UP001152867"/>
    </source>
</evidence>
<feature type="domain" description="Prophage endopeptidase tail N-terminal" evidence="2">
    <location>
        <begin position="11"/>
        <end position="76"/>
    </location>
</feature>
<dbReference type="Proteomes" id="UP001152867">
    <property type="component" value="Unassembled WGS sequence"/>
</dbReference>
<protein>
    <submittedName>
        <fullName evidence="3">Phage tail protein</fullName>
    </submittedName>
</protein>
<dbReference type="InterPro" id="IPR010572">
    <property type="entry name" value="Tail_dom"/>
</dbReference>
<accession>A0ABT6DCV6</accession>
<evidence type="ECO:0000259" key="2">
    <source>
        <dbReference type="Pfam" id="PF18994"/>
    </source>
</evidence>